<protein>
    <submittedName>
        <fullName evidence="5">Transcriptional regulator protein</fullName>
    </submittedName>
</protein>
<evidence type="ECO:0000313" key="6">
    <source>
        <dbReference type="Proteomes" id="UP000001600"/>
    </source>
</evidence>
<dbReference type="Gene3D" id="1.20.120.530">
    <property type="entry name" value="GntR ligand-binding domain-like"/>
    <property type="match status" value="1"/>
</dbReference>
<dbReference type="AlphaFoldDB" id="B9JMP6"/>
<dbReference type="SMART" id="SM00895">
    <property type="entry name" value="FCD"/>
    <property type="match status" value="1"/>
</dbReference>
<dbReference type="Proteomes" id="UP000001600">
    <property type="component" value="Chromosome 2"/>
</dbReference>
<organism evidence="5 6">
    <name type="scientific">Rhizobium rhizogenes (strain K84 / ATCC BAA-868)</name>
    <name type="common">Agrobacterium radiobacter</name>
    <dbReference type="NCBI Taxonomy" id="311403"/>
    <lineage>
        <taxon>Bacteria</taxon>
        <taxon>Pseudomonadati</taxon>
        <taxon>Pseudomonadota</taxon>
        <taxon>Alphaproteobacteria</taxon>
        <taxon>Hyphomicrobiales</taxon>
        <taxon>Rhizobiaceae</taxon>
        <taxon>Rhizobium/Agrobacterium group</taxon>
        <taxon>Rhizobium</taxon>
    </lineage>
</organism>
<dbReference type="Pfam" id="PF00392">
    <property type="entry name" value="GntR"/>
    <property type="match status" value="1"/>
</dbReference>
<evidence type="ECO:0000256" key="1">
    <source>
        <dbReference type="ARBA" id="ARBA00023015"/>
    </source>
</evidence>
<dbReference type="InterPro" id="IPR008920">
    <property type="entry name" value="TF_FadR/GntR_C"/>
</dbReference>
<keyword evidence="2" id="KW-0238">DNA-binding</keyword>
<proteinExistence type="predicted"/>
<feature type="domain" description="HTH gntR-type" evidence="4">
    <location>
        <begin position="7"/>
        <end position="74"/>
    </location>
</feature>
<dbReference type="PRINTS" id="PR00035">
    <property type="entry name" value="HTHGNTR"/>
</dbReference>
<evidence type="ECO:0000313" key="5">
    <source>
        <dbReference type="EMBL" id="ACM28827.1"/>
    </source>
</evidence>
<dbReference type="EMBL" id="CP000629">
    <property type="protein sequence ID" value="ACM28827.1"/>
    <property type="molecule type" value="Genomic_DNA"/>
</dbReference>
<dbReference type="SMART" id="SM00345">
    <property type="entry name" value="HTH_GNTR"/>
    <property type="match status" value="1"/>
</dbReference>
<dbReference type="PROSITE" id="PS50949">
    <property type="entry name" value="HTH_GNTR"/>
    <property type="match status" value="1"/>
</dbReference>
<dbReference type="InterPro" id="IPR036388">
    <property type="entry name" value="WH-like_DNA-bd_sf"/>
</dbReference>
<gene>
    <name evidence="5" type="ordered locus">Arad_7293</name>
</gene>
<dbReference type="InterPro" id="IPR036390">
    <property type="entry name" value="WH_DNA-bd_sf"/>
</dbReference>
<dbReference type="eggNOG" id="COG1802">
    <property type="taxonomic scope" value="Bacteria"/>
</dbReference>
<sequence>MLEAKAIKTGPRIYEEIRRMAMEYRFKPNERINEVELAARLNVSRSPIREALQRLVTEGLITFQPNRGFFCRGFDVDEVVNLSDVRCLLEERAVVLAIKRASDEELRALVDWWRATAARADALSSADLTSKDEEFHMRIAKMSGNPELARMIEGINTRIHFVRQIEVEKHRRLSTTYTEHTDIAQAMAARDADRAARIMRDHISISVADAVSSVKEGLARIFMRVD</sequence>
<dbReference type="InterPro" id="IPR000524">
    <property type="entry name" value="Tscrpt_reg_HTH_GntR"/>
</dbReference>
<keyword evidence="3" id="KW-0804">Transcription</keyword>
<keyword evidence="1" id="KW-0805">Transcription regulation</keyword>
<dbReference type="GO" id="GO:0003677">
    <property type="term" value="F:DNA binding"/>
    <property type="evidence" value="ECO:0007669"/>
    <property type="project" value="UniProtKB-KW"/>
</dbReference>
<dbReference type="KEGG" id="ara:Arad_7293"/>
<dbReference type="CDD" id="cd07377">
    <property type="entry name" value="WHTH_GntR"/>
    <property type="match status" value="1"/>
</dbReference>
<reference evidence="5 6" key="1">
    <citation type="journal article" date="2009" name="J. Bacteriol.">
        <title>Genome sequences of three Agrobacterium biovars help elucidate the evolution of multichromosome genomes in bacteria.</title>
        <authorList>
            <person name="Slater S.C."/>
            <person name="Goldman B.S."/>
            <person name="Goodner B."/>
            <person name="Setubal J.C."/>
            <person name="Farrand S.K."/>
            <person name="Nester E.W."/>
            <person name="Burr T.J."/>
            <person name="Banta L."/>
            <person name="Dickerman A.W."/>
            <person name="Paulsen I."/>
            <person name="Otten L."/>
            <person name="Suen G."/>
            <person name="Welch R."/>
            <person name="Almeida N.F."/>
            <person name="Arnold F."/>
            <person name="Burton O.T."/>
            <person name="Du Z."/>
            <person name="Ewing A."/>
            <person name="Godsy E."/>
            <person name="Heisel S."/>
            <person name="Houmiel K.L."/>
            <person name="Jhaveri J."/>
            <person name="Lu J."/>
            <person name="Miller N.M."/>
            <person name="Norton S."/>
            <person name="Chen Q."/>
            <person name="Phoolcharoen W."/>
            <person name="Ohlin V."/>
            <person name="Ondrusek D."/>
            <person name="Pride N."/>
            <person name="Stricklin S.L."/>
            <person name="Sun J."/>
            <person name="Wheeler C."/>
            <person name="Wilson L."/>
            <person name="Zhu H."/>
            <person name="Wood D.W."/>
        </authorList>
    </citation>
    <scope>NUCLEOTIDE SEQUENCE [LARGE SCALE GENOMIC DNA]</scope>
    <source>
        <strain evidence="6">K84 / ATCC BAA-868</strain>
    </source>
</reference>
<dbReference type="HOGENOM" id="CLU_017584_5_2_5"/>
<name>B9JMP6_RHIR8</name>
<accession>B9JMP6</accession>
<evidence type="ECO:0000256" key="2">
    <source>
        <dbReference type="ARBA" id="ARBA00023125"/>
    </source>
</evidence>
<dbReference type="SUPFAM" id="SSF46785">
    <property type="entry name" value="Winged helix' DNA-binding domain"/>
    <property type="match status" value="1"/>
</dbReference>
<dbReference type="Pfam" id="PF07729">
    <property type="entry name" value="FCD"/>
    <property type="match status" value="1"/>
</dbReference>
<evidence type="ECO:0000256" key="3">
    <source>
        <dbReference type="ARBA" id="ARBA00023163"/>
    </source>
</evidence>
<dbReference type="PANTHER" id="PTHR43537:SF45">
    <property type="entry name" value="GNTR FAMILY REGULATORY PROTEIN"/>
    <property type="match status" value="1"/>
</dbReference>
<dbReference type="GO" id="GO:0003700">
    <property type="term" value="F:DNA-binding transcription factor activity"/>
    <property type="evidence" value="ECO:0007669"/>
    <property type="project" value="InterPro"/>
</dbReference>
<dbReference type="InterPro" id="IPR011711">
    <property type="entry name" value="GntR_C"/>
</dbReference>
<dbReference type="STRING" id="311403.Arad_7293"/>
<dbReference type="PANTHER" id="PTHR43537">
    <property type="entry name" value="TRANSCRIPTIONAL REGULATOR, GNTR FAMILY"/>
    <property type="match status" value="1"/>
</dbReference>
<dbReference type="Gene3D" id="1.10.10.10">
    <property type="entry name" value="Winged helix-like DNA-binding domain superfamily/Winged helix DNA-binding domain"/>
    <property type="match status" value="1"/>
</dbReference>
<dbReference type="SUPFAM" id="SSF48008">
    <property type="entry name" value="GntR ligand-binding domain-like"/>
    <property type="match status" value="1"/>
</dbReference>
<evidence type="ECO:0000259" key="4">
    <source>
        <dbReference type="PROSITE" id="PS50949"/>
    </source>
</evidence>